<reference evidence="1 2" key="1">
    <citation type="submission" date="2019-12" db="EMBL/GenBank/DDBJ databases">
        <title>Full genome sequence of a Bacillus safensis strain isolated from commercially available natto in Indonesia.</title>
        <authorList>
            <person name="Yoshida M."/>
            <person name="Uomi M."/>
            <person name="Waturangi D."/>
            <person name="Ekaputri J.J."/>
            <person name="Setiamarga D.H.E."/>
        </authorList>
    </citation>
    <scope>NUCLEOTIDE SEQUENCE [LARGE SCALE GENOMIC DNA]</scope>
    <source>
        <strain evidence="1 2">IDN1</strain>
    </source>
</reference>
<dbReference type="EMBL" id="AP021906">
    <property type="protein sequence ID" value="BBP91847.1"/>
    <property type="molecule type" value="Genomic_DNA"/>
</dbReference>
<sequence>MAQSTYGIQLKGKFVKRSLTKDWWGEKWDNVKKVGQKVNGNNQKQFGQLQKATISSTLFNKDWWSRKWE</sequence>
<evidence type="ECO:0000313" key="1">
    <source>
        <dbReference type="EMBL" id="BBP91847.1"/>
    </source>
</evidence>
<protein>
    <submittedName>
        <fullName evidence="1">Uncharacterized protein</fullName>
    </submittedName>
</protein>
<organism evidence="1 2">
    <name type="scientific">Bacillus safensis</name>
    <dbReference type="NCBI Taxonomy" id="561879"/>
    <lineage>
        <taxon>Bacteria</taxon>
        <taxon>Bacillati</taxon>
        <taxon>Bacillota</taxon>
        <taxon>Bacilli</taxon>
        <taxon>Bacillales</taxon>
        <taxon>Bacillaceae</taxon>
        <taxon>Bacillus</taxon>
    </lineage>
</organism>
<name>A0A5S9MED5_BACIA</name>
<accession>A0A5S9MED5</accession>
<proteinExistence type="predicted"/>
<gene>
    <name evidence="1" type="ORF">BsIDN1_54650</name>
</gene>
<dbReference type="AlphaFoldDB" id="A0A5S9MED5"/>
<dbReference type="Proteomes" id="UP000464658">
    <property type="component" value="Chromosome"/>
</dbReference>
<evidence type="ECO:0000313" key="2">
    <source>
        <dbReference type="Proteomes" id="UP000464658"/>
    </source>
</evidence>